<gene>
    <name evidence="1" type="ORF">DW355_06715</name>
</gene>
<reference evidence="1 2" key="1">
    <citation type="submission" date="2018-07" db="EMBL/GenBank/DDBJ databases">
        <title>Exploring interactions and the metabolic potential of the ultra-small soil bacteria Hylemonella gracilis.</title>
        <authorList>
            <person name="Tyc O."/>
            <person name="Kulkarni P."/>
            <person name="Gawehns F."/>
            <person name="Hundscheid M."/>
            <person name="Zweers H."/>
            <person name="Garbeva P."/>
        </authorList>
    </citation>
    <scope>NUCLEOTIDE SEQUENCE [LARGE SCALE GENOMIC DNA]</scope>
    <source>
        <strain evidence="1 2">NS1</strain>
    </source>
</reference>
<evidence type="ECO:0000313" key="1">
    <source>
        <dbReference type="EMBL" id="QBK04518.1"/>
    </source>
</evidence>
<sequence length="61" mass="6848">MRYDLRDAKGNKSTSFLFLTADAGEILKYRITFADYNKDFLTSVSLSLLRQSVPKPATSAN</sequence>
<dbReference type="Proteomes" id="UP000292939">
    <property type="component" value="Chromosome"/>
</dbReference>
<protein>
    <submittedName>
        <fullName evidence="1">Uncharacterized protein</fullName>
    </submittedName>
</protein>
<organism evidence="1 2">
    <name type="scientific">Hylemonella gracilis</name>
    <dbReference type="NCBI Taxonomy" id="80880"/>
    <lineage>
        <taxon>Bacteria</taxon>
        <taxon>Pseudomonadati</taxon>
        <taxon>Pseudomonadota</taxon>
        <taxon>Betaproteobacteria</taxon>
        <taxon>Burkholderiales</taxon>
        <taxon>Comamonadaceae</taxon>
        <taxon>Hylemonella</taxon>
    </lineage>
</organism>
<proteinExistence type="predicted"/>
<name>A0A4P6UGX6_9BURK</name>
<accession>A0A4P6UGX6</accession>
<dbReference type="AlphaFoldDB" id="A0A4P6UGX6"/>
<dbReference type="EMBL" id="CP031395">
    <property type="protein sequence ID" value="QBK04518.1"/>
    <property type="molecule type" value="Genomic_DNA"/>
</dbReference>
<dbReference type="KEGG" id="hgr:DW355_06715"/>
<evidence type="ECO:0000313" key="2">
    <source>
        <dbReference type="Proteomes" id="UP000292939"/>
    </source>
</evidence>